<feature type="transmembrane region" description="Helical" evidence="1">
    <location>
        <begin position="146"/>
        <end position="168"/>
    </location>
</feature>
<sequence>MPMSANLFWLLLKEEYRAQSSMFRSSFLMYPVFILVLAGLMGLMLMPMRMSLSSYELVTLGQVCVLGSGMLVGGMALFQETILERRMPGVRLLLTIPGTLPISNKKVFAYFYFKDILYYVCMNVLPVLFGLYTSTFVTGLSVDLPLAALTFILSFLLGVSGSFALSTVVVRSKVLFAVMVFAITGLVYAASLGQASALSGIGRFVPTVGAYVGGSVSDIVLSLAVFVVLSAFSLYFIRETPHPVEKRYKSNFGGVRDRFRPAGRYSALAAKEWIDLVRSGGLGSVLFSFVFPLLFLSGLLWMLSNVMILVSDGEVIGLPFTTVFYAVIIGFFASLVYGWLNNIDNNANYRILPVTMTDVIKAKLILFVVLNTVISVIYLCLIALSRGELALLPVSLFTMFMVSGYTGVLTAYMTGIFTNSLMFDYRVMTVYALAVAPALIVLIVLSFSPDMLLAELGLSALLGIAAYLLLGRIDKKWGRVEFQA</sequence>
<feature type="transmembrane region" description="Helical" evidence="1">
    <location>
        <begin position="116"/>
        <end position="134"/>
    </location>
</feature>
<proteinExistence type="predicted"/>
<accession>A0A498GXQ9</accession>
<feature type="transmembrane region" description="Helical" evidence="1">
    <location>
        <begin position="57"/>
        <end position="78"/>
    </location>
</feature>
<keyword evidence="1" id="KW-0812">Transmembrane</keyword>
<feature type="transmembrane region" description="Helical" evidence="1">
    <location>
        <begin position="451"/>
        <end position="470"/>
    </location>
</feature>
<comment type="caution">
    <text evidence="2">The sequence shown here is derived from an EMBL/GenBank/DDBJ whole genome shotgun (WGS) entry which is preliminary data.</text>
</comment>
<dbReference type="Proteomes" id="UP000290932">
    <property type="component" value="Unassembled WGS sequence"/>
</dbReference>
<name>A0A498GXQ9_9EURY</name>
<feature type="transmembrane region" description="Helical" evidence="1">
    <location>
        <begin position="175"/>
        <end position="199"/>
    </location>
</feature>
<feature type="transmembrane region" description="Helical" evidence="1">
    <location>
        <begin position="281"/>
        <end position="303"/>
    </location>
</feature>
<evidence type="ECO:0000256" key="1">
    <source>
        <dbReference type="SAM" id="Phobius"/>
    </source>
</evidence>
<keyword evidence="1" id="KW-0472">Membrane</keyword>
<feature type="transmembrane region" description="Helical" evidence="1">
    <location>
        <begin position="425"/>
        <end position="445"/>
    </location>
</feature>
<organism evidence="2 3">
    <name type="scientific">Methanoculleus taiwanensis</name>
    <dbReference type="NCBI Taxonomy" id="1550565"/>
    <lineage>
        <taxon>Archaea</taxon>
        <taxon>Methanobacteriati</taxon>
        <taxon>Methanobacteriota</taxon>
        <taxon>Stenosarchaea group</taxon>
        <taxon>Methanomicrobia</taxon>
        <taxon>Methanomicrobiales</taxon>
        <taxon>Methanomicrobiaceae</taxon>
        <taxon>Methanoculleus</taxon>
    </lineage>
</organism>
<dbReference type="AlphaFoldDB" id="A0A498GXQ9"/>
<protein>
    <submittedName>
        <fullName evidence="2">Uncharacterized protein</fullName>
    </submittedName>
</protein>
<feature type="transmembrane region" description="Helical" evidence="1">
    <location>
        <begin position="390"/>
        <end position="413"/>
    </location>
</feature>
<reference evidence="2 3" key="1">
    <citation type="journal article" date="2015" name="Int. J. Syst. Evol. Microbiol.">
        <title>Methanoculleus taiwanensis sp. nov., a methanogen isolated from deep marine sediment at the deformation front area near Taiwan.</title>
        <authorList>
            <person name="Weng C.Y."/>
            <person name="Chen S.C."/>
            <person name="Lai M.C."/>
            <person name="Wu S.Y."/>
            <person name="Lin S."/>
            <person name="Yang T.F."/>
            <person name="Chen P.C."/>
        </authorList>
    </citation>
    <scope>NUCLEOTIDE SEQUENCE [LARGE SCALE GENOMIC DNA]</scope>
    <source>
        <strain evidence="2 3">CYW4</strain>
    </source>
</reference>
<evidence type="ECO:0000313" key="2">
    <source>
        <dbReference type="EMBL" id="RXE55258.1"/>
    </source>
</evidence>
<feature type="transmembrane region" description="Helical" evidence="1">
    <location>
        <begin position="323"/>
        <end position="343"/>
    </location>
</feature>
<gene>
    <name evidence="2" type="ORF">ABH15_10760</name>
</gene>
<keyword evidence="1" id="KW-1133">Transmembrane helix</keyword>
<feature type="transmembrane region" description="Helical" evidence="1">
    <location>
        <begin position="364"/>
        <end position="384"/>
    </location>
</feature>
<keyword evidence="3" id="KW-1185">Reference proteome</keyword>
<evidence type="ECO:0000313" key="3">
    <source>
        <dbReference type="Proteomes" id="UP000290932"/>
    </source>
</evidence>
<feature type="transmembrane region" description="Helical" evidence="1">
    <location>
        <begin position="27"/>
        <end position="45"/>
    </location>
</feature>
<dbReference type="EMBL" id="LHQS01000003">
    <property type="protein sequence ID" value="RXE55258.1"/>
    <property type="molecule type" value="Genomic_DNA"/>
</dbReference>